<dbReference type="Proteomes" id="UP001065174">
    <property type="component" value="Chromosome"/>
</dbReference>
<dbReference type="InterPro" id="IPR004089">
    <property type="entry name" value="MCPsignal_dom"/>
</dbReference>
<dbReference type="PROSITE" id="PS50885">
    <property type="entry name" value="HAMP"/>
    <property type="match status" value="1"/>
</dbReference>
<keyword evidence="5" id="KW-0812">Transmembrane</keyword>
<dbReference type="Gene3D" id="3.30.450.20">
    <property type="entry name" value="PAS domain"/>
    <property type="match status" value="2"/>
</dbReference>
<feature type="transmembrane region" description="Helical" evidence="5">
    <location>
        <begin position="6"/>
        <end position="25"/>
    </location>
</feature>
<dbReference type="InterPro" id="IPR003660">
    <property type="entry name" value="HAMP_dom"/>
</dbReference>
<dbReference type="InterPro" id="IPR000700">
    <property type="entry name" value="PAS-assoc_C"/>
</dbReference>
<dbReference type="InterPro" id="IPR013656">
    <property type="entry name" value="PAS_4"/>
</dbReference>
<feature type="domain" description="Methyl-accepting transducer" evidence="6">
    <location>
        <begin position="273"/>
        <end position="530"/>
    </location>
</feature>
<evidence type="ECO:0000259" key="9">
    <source>
        <dbReference type="PROSITE" id="PS50885"/>
    </source>
</evidence>
<evidence type="ECO:0000256" key="5">
    <source>
        <dbReference type="SAM" id="Phobius"/>
    </source>
</evidence>
<evidence type="ECO:0000256" key="3">
    <source>
        <dbReference type="PROSITE-ProRule" id="PRU00284"/>
    </source>
</evidence>
<evidence type="ECO:0000256" key="2">
    <source>
        <dbReference type="ARBA" id="ARBA00029447"/>
    </source>
</evidence>
<keyword evidence="1 3" id="KW-0807">Transducer</keyword>
<comment type="similarity">
    <text evidence="2">Belongs to the methyl-accepting chemotaxis (MCP) protein family.</text>
</comment>
<dbReference type="SMART" id="SM00304">
    <property type="entry name" value="HAMP"/>
    <property type="match status" value="2"/>
</dbReference>
<organism evidence="10 11">
    <name type="scientific">Reichenbachiella agarivorans</name>
    <dbReference type="NCBI Taxonomy" id="2979464"/>
    <lineage>
        <taxon>Bacteria</taxon>
        <taxon>Pseudomonadati</taxon>
        <taxon>Bacteroidota</taxon>
        <taxon>Cytophagia</taxon>
        <taxon>Cytophagales</taxon>
        <taxon>Reichenbachiellaceae</taxon>
        <taxon>Reichenbachiella</taxon>
    </lineage>
</organism>
<dbReference type="SMART" id="SM00091">
    <property type="entry name" value="PAS"/>
    <property type="match status" value="2"/>
</dbReference>
<evidence type="ECO:0000313" key="11">
    <source>
        <dbReference type="Proteomes" id="UP001065174"/>
    </source>
</evidence>
<sequence length="860" mass="96546">MDELVNWDVILGLVSFGVFLGIIIFRNIFSLNLYTHGYVIILGAFNVLVLWASFRGFLSEALCIPISLGCLLLIIYSQKRQYDKQLTLLQKFGSEESELIEDPEEVLSPSMFQVWKKLELQHTQLREIETCVNEISTGDLNFSLPDSNPSKTSFELLQTKITSFINDLDELIQSGVKKELDQEMILKGRWFELYQSIYLRLNSYMRPIQSLNEIMNAMAQGDLTRRLTFETDGEMSDLSKNLNLALNNMDGLLTQVAINAHSIDESALEMKCSTQEMSVNTTEIASSINQMSHGAQAQVDKIDEASRLIGNILSSAQAMGKSSEGIYNAAKQGVERSEQGLVMVSEVLSGMDRISESTLKANDSIQVLQKRVLQMLTVIKLIKDVASQTNLLALNAAIEAAQAGEAGRGFAVVAEEIRKLADDTKNSLKEIETLVDEVQDDTSSASVAVQQMNESVTMGQSVAQTTSGAFKEIQEASMRTLSFSEGILKATNGQELDVRSVLSLTEEIVVIAEQTAAGSEQVAASAVELSRGMRLNERKVQGLSEIAENFKDGVSMLKLSDENVDNKVIFKMKDAYEKEKGLLDALLENMPDFIYFKDLKSRFTRVSRSMKELYEVKDSEELLGKSDVELLGHMAQEALDEEQKIIYSKEPLLNHVQKSGDRYFLVNKLPLYGADEKVVGIFGISRDITDMKESERLNREQEKMLVENQRAASEAALLSAKEQNQLFVNILNELQDKVEVKDPTGTFYLVNKSVAKDYGVGVEDILGKDDSAFFSEDVAVKYWEEEMKIIKSRIPVYSLEKVSVNGRDKYWFIRKIPLLIPEHRDWGILGIQREVKANEVKSEEYIRELRSNYPGIKLDI</sequence>
<accession>A0ABY6CPG0</accession>
<dbReference type="Pfam" id="PF00672">
    <property type="entry name" value="HAMP"/>
    <property type="match status" value="1"/>
</dbReference>
<name>A0ABY6CPG0_9BACT</name>
<dbReference type="Gene3D" id="1.10.287.950">
    <property type="entry name" value="Methyl-accepting chemotaxis protein"/>
    <property type="match status" value="1"/>
</dbReference>
<gene>
    <name evidence="10" type="ORF">N6H18_18100</name>
</gene>
<dbReference type="InterPro" id="IPR000014">
    <property type="entry name" value="PAS"/>
</dbReference>
<keyword evidence="5" id="KW-1133">Transmembrane helix</keyword>
<evidence type="ECO:0000313" key="10">
    <source>
        <dbReference type="EMBL" id="UXP32254.1"/>
    </source>
</evidence>
<feature type="domain" description="HAMP" evidence="9">
    <location>
        <begin position="202"/>
        <end position="254"/>
    </location>
</feature>
<dbReference type="Gene3D" id="1.20.120.1530">
    <property type="match status" value="1"/>
</dbReference>
<dbReference type="Pfam" id="PF00015">
    <property type="entry name" value="MCPsignal"/>
    <property type="match status" value="1"/>
</dbReference>
<dbReference type="SUPFAM" id="SSF55785">
    <property type="entry name" value="PYP-like sensor domain (PAS domain)"/>
    <property type="match status" value="2"/>
</dbReference>
<evidence type="ECO:0000259" key="8">
    <source>
        <dbReference type="PROSITE" id="PS50113"/>
    </source>
</evidence>
<feature type="domain" description="PAC" evidence="8">
    <location>
        <begin position="647"/>
        <end position="700"/>
    </location>
</feature>
<evidence type="ECO:0000259" key="6">
    <source>
        <dbReference type="PROSITE" id="PS50111"/>
    </source>
</evidence>
<dbReference type="PROSITE" id="PS50113">
    <property type="entry name" value="PAC"/>
    <property type="match status" value="1"/>
</dbReference>
<feature type="transmembrane region" description="Helical" evidence="5">
    <location>
        <begin position="57"/>
        <end position="76"/>
    </location>
</feature>
<keyword evidence="5" id="KW-0472">Membrane</keyword>
<evidence type="ECO:0000256" key="1">
    <source>
        <dbReference type="ARBA" id="ARBA00023224"/>
    </source>
</evidence>
<dbReference type="Pfam" id="PF08448">
    <property type="entry name" value="PAS_4"/>
    <property type="match status" value="2"/>
</dbReference>
<dbReference type="RefSeq" id="WP_262309690.1">
    <property type="nucleotide sequence ID" value="NZ_CP106679.1"/>
</dbReference>
<dbReference type="SUPFAM" id="SSF58104">
    <property type="entry name" value="Methyl-accepting chemotaxis protein (MCP) signaling domain"/>
    <property type="match status" value="1"/>
</dbReference>
<dbReference type="EMBL" id="CP106679">
    <property type="protein sequence ID" value="UXP32254.1"/>
    <property type="molecule type" value="Genomic_DNA"/>
</dbReference>
<proteinExistence type="inferred from homology"/>
<keyword evidence="4" id="KW-0175">Coiled coil</keyword>
<feature type="transmembrane region" description="Helical" evidence="5">
    <location>
        <begin position="32"/>
        <end position="51"/>
    </location>
</feature>
<dbReference type="SMART" id="SM00283">
    <property type="entry name" value="MA"/>
    <property type="match status" value="1"/>
</dbReference>
<keyword evidence="11" id="KW-1185">Reference proteome</keyword>
<dbReference type="PROSITE" id="PS50112">
    <property type="entry name" value="PAS"/>
    <property type="match status" value="1"/>
</dbReference>
<feature type="domain" description="PAS" evidence="7">
    <location>
        <begin position="723"/>
        <end position="768"/>
    </location>
</feature>
<dbReference type="CDD" id="cd06225">
    <property type="entry name" value="HAMP"/>
    <property type="match status" value="1"/>
</dbReference>
<evidence type="ECO:0000259" key="7">
    <source>
        <dbReference type="PROSITE" id="PS50112"/>
    </source>
</evidence>
<protein>
    <submittedName>
        <fullName evidence="10">Methyl-accepting chemotaxis protein</fullName>
    </submittedName>
</protein>
<feature type="coiled-coil region" evidence="4">
    <location>
        <begin position="414"/>
        <end position="441"/>
    </location>
</feature>
<dbReference type="PANTHER" id="PTHR32089">
    <property type="entry name" value="METHYL-ACCEPTING CHEMOTAXIS PROTEIN MCPB"/>
    <property type="match status" value="1"/>
</dbReference>
<evidence type="ECO:0000256" key="4">
    <source>
        <dbReference type="SAM" id="Coils"/>
    </source>
</evidence>
<reference evidence="10" key="1">
    <citation type="submission" date="2022-09" db="EMBL/GenBank/DDBJ databases">
        <title>Comparative genomics and taxonomic characterization of three novel marine species of genus Reichenbachiella exhibiting antioxidant and polysaccharide degradation activities.</title>
        <authorList>
            <person name="Muhammad N."/>
            <person name="Lee Y.-J."/>
            <person name="Ko J."/>
            <person name="Kim S.-G."/>
        </authorList>
    </citation>
    <scope>NUCLEOTIDE SEQUENCE</scope>
    <source>
        <strain evidence="10">BKB1-1</strain>
    </source>
</reference>
<dbReference type="PANTHER" id="PTHR32089:SF112">
    <property type="entry name" value="LYSOZYME-LIKE PROTEIN-RELATED"/>
    <property type="match status" value="1"/>
</dbReference>
<dbReference type="InterPro" id="IPR035965">
    <property type="entry name" value="PAS-like_dom_sf"/>
</dbReference>
<dbReference type="PROSITE" id="PS50111">
    <property type="entry name" value="CHEMOTAXIS_TRANSDUC_2"/>
    <property type="match status" value="1"/>
</dbReference>
<dbReference type="NCBIfam" id="TIGR00229">
    <property type="entry name" value="sensory_box"/>
    <property type="match status" value="1"/>
</dbReference>